<dbReference type="RefSeq" id="WP_090114358.1">
    <property type="nucleotide sequence ID" value="NZ_FNAT01000008.1"/>
</dbReference>
<keyword evidence="7" id="KW-0460">Magnesium</keyword>
<dbReference type="PANTHER" id="PTHR21631:SF3">
    <property type="entry name" value="BIFUNCTIONAL GLYOXYLATE CYCLE PROTEIN"/>
    <property type="match status" value="1"/>
</dbReference>
<feature type="active site" description="Proton acceptor" evidence="6">
    <location>
        <position position="229"/>
    </location>
</feature>
<accession>A0A1G7J5T2</accession>
<evidence type="ECO:0000313" key="8">
    <source>
        <dbReference type="EMBL" id="SDF20218.1"/>
    </source>
</evidence>
<evidence type="ECO:0000256" key="1">
    <source>
        <dbReference type="ARBA" id="ARBA00017446"/>
    </source>
</evidence>
<dbReference type="GO" id="GO:0004451">
    <property type="term" value="F:isocitrate lyase activity"/>
    <property type="evidence" value="ECO:0007669"/>
    <property type="project" value="UniProtKB-EC"/>
</dbReference>
<dbReference type="Gene3D" id="3.20.20.60">
    <property type="entry name" value="Phosphoenolpyruvate-binding domains"/>
    <property type="match status" value="1"/>
</dbReference>
<feature type="binding site" evidence="7">
    <location>
        <position position="191"/>
    </location>
    <ligand>
        <name>Mg(2+)</name>
        <dbReference type="ChEBI" id="CHEBI:18420"/>
    </ligand>
</feature>
<dbReference type="SUPFAM" id="SSF51621">
    <property type="entry name" value="Phosphoenolpyruvate/pyruvate domain"/>
    <property type="match status" value="1"/>
</dbReference>
<organism evidence="8 9">
    <name type="scientific">Limimaricola pyoseonensis</name>
    <dbReference type="NCBI Taxonomy" id="521013"/>
    <lineage>
        <taxon>Bacteria</taxon>
        <taxon>Pseudomonadati</taxon>
        <taxon>Pseudomonadota</taxon>
        <taxon>Alphaproteobacteria</taxon>
        <taxon>Rhodobacterales</taxon>
        <taxon>Paracoccaceae</taxon>
        <taxon>Limimaricola</taxon>
    </lineage>
</organism>
<evidence type="ECO:0000256" key="6">
    <source>
        <dbReference type="PIRSR" id="PIRSR001362-1"/>
    </source>
</evidence>
<dbReference type="STRING" id="521013.SAMN04488567_3650"/>
<evidence type="ECO:0000256" key="5">
    <source>
        <dbReference type="ARBA" id="ARBA00031921"/>
    </source>
</evidence>
<proteinExistence type="predicted"/>
<dbReference type="EMBL" id="FNAT01000008">
    <property type="protein sequence ID" value="SDF20218.1"/>
    <property type="molecule type" value="Genomic_DNA"/>
</dbReference>
<dbReference type="InterPro" id="IPR039556">
    <property type="entry name" value="ICL/PEPM"/>
</dbReference>
<dbReference type="NCBIfam" id="NF005074">
    <property type="entry name" value="PRK06498.1"/>
    <property type="match status" value="1"/>
</dbReference>
<protein>
    <recommendedName>
        <fullName evidence="1">Isocitrate lyase</fullName>
    </recommendedName>
    <alternativeName>
        <fullName evidence="4">Isocitrase</fullName>
    </alternativeName>
    <alternativeName>
        <fullName evidence="5">Isocitratase</fullName>
    </alternativeName>
</protein>
<dbReference type="AlphaFoldDB" id="A0A1G7J5T2"/>
<evidence type="ECO:0000256" key="2">
    <source>
        <dbReference type="ARBA" id="ARBA00023239"/>
    </source>
</evidence>
<dbReference type="Proteomes" id="UP000198922">
    <property type="component" value="Unassembled WGS sequence"/>
</dbReference>
<reference evidence="9" key="1">
    <citation type="submission" date="2016-10" db="EMBL/GenBank/DDBJ databases">
        <authorList>
            <person name="Varghese N."/>
            <person name="Submissions S."/>
        </authorList>
    </citation>
    <scope>NUCLEOTIDE SEQUENCE [LARGE SCALE GENOMIC DNA]</scope>
    <source>
        <strain evidence="9">DSM 21424</strain>
    </source>
</reference>
<dbReference type="PIRSF" id="PIRSF001362">
    <property type="entry name" value="Isocit_lyase"/>
    <property type="match status" value="1"/>
</dbReference>
<evidence type="ECO:0000256" key="3">
    <source>
        <dbReference type="ARBA" id="ARBA00023531"/>
    </source>
</evidence>
<name>A0A1G7J5T2_9RHOB</name>
<comment type="catalytic activity">
    <reaction evidence="3">
        <text>D-threo-isocitrate = glyoxylate + succinate</text>
        <dbReference type="Rhea" id="RHEA:13245"/>
        <dbReference type="ChEBI" id="CHEBI:15562"/>
        <dbReference type="ChEBI" id="CHEBI:30031"/>
        <dbReference type="ChEBI" id="CHEBI:36655"/>
        <dbReference type="EC" id="4.1.3.1"/>
    </reaction>
</comment>
<dbReference type="InterPro" id="IPR006254">
    <property type="entry name" value="Isocitrate_lyase"/>
</dbReference>
<dbReference type="InterPro" id="IPR040442">
    <property type="entry name" value="Pyrv_kinase-like_dom_sf"/>
</dbReference>
<dbReference type="GO" id="GO:0046872">
    <property type="term" value="F:metal ion binding"/>
    <property type="evidence" value="ECO:0007669"/>
    <property type="project" value="UniProtKB-KW"/>
</dbReference>
<dbReference type="CDD" id="cd00377">
    <property type="entry name" value="ICL_PEPM"/>
    <property type="match status" value="1"/>
</dbReference>
<dbReference type="OrthoDB" id="8629576at2"/>
<sequence>MTQTTPTPRQSYAERRAALQSRFPDGAAPGGVGLDDILQLQMQNSFDTHLDIARAMSKVMRADMAAYDADPEHFTQSLGCWSGFHAQQMIRSVKRLRGTTKGAYVYLSGWMVAGLRNRWGHLPDQSMHEKTAVADLIEEIYVSLRQADEVEMNDLFRALNAARKAGDPQAEREAIAAIDNFESHVVPIVADIDAGFGNEHATYLLARELIKAGACCLQIENQVSDAKQCGHQDGKVTVPREDFIEKLRACRLAFEELGVPEGVIVARTDSLGAGLTQKIPVSQQPGDHAAEYLKWIETESFSGQPTEGEIALWRDGGWAKPARLPNGLVRFKEGTGRARVIEDCVASLNDGGADLIWIETDTPNVAEIASMVAEIREKAPHAKLVYNNSPSFNWTLNLRKQVRADWIAEGRIAETDYPDGTALMKADYDATDLGREADARLKRFQYDISTRAGVFHNLITLPTFHLTAKSVDELSRGYFGEDRMLAYVATVQREEIRRGISAVRHQHEVGSDLGDSFKEMVGGDRALKAGGAANTMNQFAAE</sequence>
<dbReference type="PANTHER" id="PTHR21631">
    <property type="entry name" value="ISOCITRATE LYASE/MALATE SYNTHASE"/>
    <property type="match status" value="1"/>
</dbReference>
<dbReference type="Pfam" id="PF00463">
    <property type="entry name" value="ICL"/>
    <property type="match status" value="3"/>
</dbReference>
<dbReference type="GO" id="GO:0019752">
    <property type="term" value="P:carboxylic acid metabolic process"/>
    <property type="evidence" value="ECO:0007669"/>
    <property type="project" value="InterPro"/>
</dbReference>
<gene>
    <name evidence="8" type="ORF">SAMN04488567_3650</name>
</gene>
<keyword evidence="2 8" id="KW-0456">Lyase</keyword>
<keyword evidence="9" id="KW-1185">Reference proteome</keyword>
<evidence type="ECO:0000313" key="9">
    <source>
        <dbReference type="Proteomes" id="UP000198922"/>
    </source>
</evidence>
<comment type="cofactor">
    <cofactor evidence="7">
        <name>Mg(2+)</name>
        <dbReference type="ChEBI" id="CHEBI:18420"/>
    </cofactor>
    <text evidence="7">Can also use Mn(2+) ion.</text>
</comment>
<keyword evidence="7" id="KW-0479">Metal-binding</keyword>
<evidence type="ECO:0000256" key="7">
    <source>
        <dbReference type="PIRSR" id="PIRSR001362-3"/>
    </source>
</evidence>
<evidence type="ECO:0000256" key="4">
    <source>
        <dbReference type="ARBA" id="ARBA00031022"/>
    </source>
</evidence>
<dbReference type="InterPro" id="IPR015813">
    <property type="entry name" value="Pyrv/PenolPyrv_kinase-like_dom"/>
</dbReference>